<gene>
    <name evidence="2" type="ORF">GCM10009839_14420</name>
</gene>
<dbReference type="Proteomes" id="UP001500751">
    <property type="component" value="Unassembled WGS sequence"/>
</dbReference>
<dbReference type="EMBL" id="BAAAQN010000006">
    <property type="protein sequence ID" value="GAA2019151.1"/>
    <property type="molecule type" value="Genomic_DNA"/>
</dbReference>
<organism evidence="2 3">
    <name type="scientific">Catenulispora yoronensis</name>
    <dbReference type="NCBI Taxonomy" id="450799"/>
    <lineage>
        <taxon>Bacteria</taxon>
        <taxon>Bacillati</taxon>
        <taxon>Actinomycetota</taxon>
        <taxon>Actinomycetes</taxon>
        <taxon>Catenulisporales</taxon>
        <taxon>Catenulisporaceae</taxon>
        <taxon>Catenulispora</taxon>
    </lineage>
</organism>
<protein>
    <recommendedName>
        <fullName evidence="4">DUF222 domain-containing protein</fullName>
    </recommendedName>
</protein>
<evidence type="ECO:0000256" key="1">
    <source>
        <dbReference type="SAM" id="MobiDB-lite"/>
    </source>
</evidence>
<name>A0ABP5F873_9ACTN</name>
<comment type="caution">
    <text evidence="2">The sequence shown here is derived from an EMBL/GenBank/DDBJ whole genome shotgun (WGS) entry which is preliminary data.</text>
</comment>
<sequence>MNRDDLTALAARLAADVGLPDSTGTVMTGGPGLAAAIETLIDDAALSGAFADLADRPSIETTTLTHADRTVWICAEFDRNSRLLRAGPVPVTELINPDLTGVERIADTLVRLRRLMASAVLLGTRPTPGRAPLTAVARPRRGRLPLLALTGPALTEVAMETARTIAQTATSDPDGPIWRLGRALAQWNHHAPSPAQTAGPEALTREAQDAEDGLEEAENDIADLIGPARIPLDVFAAAALTRAVIAAIATQDDAGHQDAELPSMVAVACGKRRTQCEQMLTSVRHAQQFIHTRTVAMPEELAEPTRRRIAGINAAAVQAATIALLLTDLAETADAHGEHHAAAATDNSAAGFENSLARTETNAWTFAVDVLRATTDTDEHRFTAVTTWEKDTGQPFGMNWRYVTTPKQAREQE</sequence>
<evidence type="ECO:0000313" key="2">
    <source>
        <dbReference type="EMBL" id="GAA2019151.1"/>
    </source>
</evidence>
<feature type="region of interest" description="Disordered" evidence="1">
    <location>
        <begin position="188"/>
        <end position="213"/>
    </location>
</feature>
<accession>A0ABP5F873</accession>
<reference evidence="3" key="1">
    <citation type="journal article" date="2019" name="Int. J. Syst. Evol. Microbiol.">
        <title>The Global Catalogue of Microorganisms (GCM) 10K type strain sequencing project: providing services to taxonomists for standard genome sequencing and annotation.</title>
        <authorList>
            <consortium name="The Broad Institute Genomics Platform"/>
            <consortium name="The Broad Institute Genome Sequencing Center for Infectious Disease"/>
            <person name="Wu L."/>
            <person name="Ma J."/>
        </authorList>
    </citation>
    <scope>NUCLEOTIDE SEQUENCE [LARGE SCALE GENOMIC DNA]</scope>
    <source>
        <strain evidence="3">JCM 16014</strain>
    </source>
</reference>
<dbReference type="RefSeq" id="WP_344664717.1">
    <property type="nucleotide sequence ID" value="NZ_BAAAQN010000006.1"/>
</dbReference>
<evidence type="ECO:0000313" key="3">
    <source>
        <dbReference type="Proteomes" id="UP001500751"/>
    </source>
</evidence>
<proteinExistence type="predicted"/>
<evidence type="ECO:0008006" key="4">
    <source>
        <dbReference type="Google" id="ProtNLM"/>
    </source>
</evidence>
<keyword evidence="3" id="KW-1185">Reference proteome</keyword>